<proteinExistence type="predicted"/>
<evidence type="ECO:0000256" key="1">
    <source>
        <dbReference type="SAM" id="MobiDB-lite"/>
    </source>
</evidence>
<reference evidence="2" key="1">
    <citation type="submission" date="2021-09" db="EMBL/GenBank/DDBJ databases">
        <authorList>
            <person name="Martin H S."/>
        </authorList>
    </citation>
    <scope>NUCLEOTIDE SEQUENCE</scope>
</reference>
<name>A0A8J2QYW5_9NEOP</name>
<accession>A0A8J2QYW5</accession>
<protein>
    <submittedName>
        <fullName evidence="2">(African queen) hypothetical protein</fullName>
    </submittedName>
</protein>
<feature type="region of interest" description="Disordered" evidence="1">
    <location>
        <begin position="219"/>
        <end position="242"/>
    </location>
</feature>
<gene>
    <name evidence="2" type="ORF">DCHRY22_LOCUS11260</name>
</gene>
<comment type="caution">
    <text evidence="2">The sequence shown here is derived from an EMBL/GenBank/DDBJ whole genome shotgun (WGS) entry which is preliminary data.</text>
</comment>
<keyword evidence="3" id="KW-1185">Reference proteome</keyword>
<dbReference type="AlphaFoldDB" id="A0A8J2QYW5"/>
<sequence>MLYNLLEWSWKVPPSWRRTFANSTADTNGTSVSSSRQHCTPNLYLFFLDMVMNAMTPPPSVDSQPTSLHFTSLHFTCVSLGPPRAGLRGRRAVLGAPGRRWCVCEEAGSEHGHIGGRLGFKDVIKAVIIFGECNQTLAIIISSGDLRVPLASCFVSSRVTAAPRIEHTARPDVLSLSVQSTLHNSTCPHHTITDKSLLALTFSGSLSLESVSHEHFNHPDAVGSLTRTTRSSAARLPTTLPSPSLHTPRYKRSFYSFHSTTFSLRKVDALVVNTFSNK</sequence>
<evidence type="ECO:0000313" key="2">
    <source>
        <dbReference type="EMBL" id="CAG9575338.1"/>
    </source>
</evidence>
<dbReference type="OrthoDB" id="7384814at2759"/>
<evidence type="ECO:0000313" key="3">
    <source>
        <dbReference type="Proteomes" id="UP000789524"/>
    </source>
</evidence>
<dbReference type="Proteomes" id="UP000789524">
    <property type="component" value="Unassembled WGS sequence"/>
</dbReference>
<organism evidence="2 3">
    <name type="scientific">Danaus chrysippus</name>
    <name type="common">African queen</name>
    <dbReference type="NCBI Taxonomy" id="151541"/>
    <lineage>
        <taxon>Eukaryota</taxon>
        <taxon>Metazoa</taxon>
        <taxon>Ecdysozoa</taxon>
        <taxon>Arthropoda</taxon>
        <taxon>Hexapoda</taxon>
        <taxon>Insecta</taxon>
        <taxon>Pterygota</taxon>
        <taxon>Neoptera</taxon>
        <taxon>Endopterygota</taxon>
        <taxon>Lepidoptera</taxon>
        <taxon>Glossata</taxon>
        <taxon>Ditrysia</taxon>
        <taxon>Papilionoidea</taxon>
        <taxon>Nymphalidae</taxon>
        <taxon>Danainae</taxon>
        <taxon>Danaini</taxon>
        <taxon>Danaina</taxon>
        <taxon>Danaus</taxon>
        <taxon>Anosia</taxon>
    </lineage>
</organism>
<dbReference type="EMBL" id="CAKASE010000074">
    <property type="protein sequence ID" value="CAG9575338.1"/>
    <property type="molecule type" value="Genomic_DNA"/>
</dbReference>